<proteinExistence type="predicted"/>
<reference evidence="2 3" key="1">
    <citation type="journal article" date="2022" name="Allergy">
        <title>Genome assembly and annotation of Periplaneta americana reveal a comprehensive cockroach allergen profile.</title>
        <authorList>
            <person name="Wang L."/>
            <person name="Xiong Q."/>
            <person name="Saelim N."/>
            <person name="Wang L."/>
            <person name="Nong W."/>
            <person name="Wan A.T."/>
            <person name="Shi M."/>
            <person name="Liu X."/>
            <person name="Cao Q."/>
            <person name="Hui J.H.L."/>
            <person name="Sookrung N."/>
            <person name="Leung T.F."/>
            <person name="Tungtrongchitr A."/>
            <person name="Tsui S.K.W."/>
        </authorList>
    </citation>
    <scope>NUCLEOTIDE SEQUENCE [LARGE SCALE GENOMIC DNA]</scope>
    <source>
        <strain evidence="2">PWHHKU_190912</strain>
    </source>
</reference>
<sequence length="73" mass="8150">MERCDIHKGKSGRPRSDKNPVSSAVVLDRFVTSPQTSATQCAREVGIRSTSVRRILKAAKWKVHSPQFITARD</sequence>
<protein>
    <submittedName>
        <fullName evidence="2">Uncharacterized protein</fullName>
    </submittedName>
</protein>
<dbReference type="Proteomes" id="UP001148838">
    <property type="component" value="Unassembled WGS sequence"/>
</dbReference>
<evidence type="ECO:0000313" key="3">
    <source>
        <dbReference type="Proteomes" id="UP001148838"/>
    </source>
</evidence>
<name>A0ABQ8T408_PERAM</name>
<evidence type="ECO:0000313" key="2">
    <source>
        <dbReference type="EMBL" id="KAJ4440796.1"/>
    </source>
</evidence>
<comment type="caution">
    <text evidence="2">The sequence shown here is derived from an EMBL/GenBank/DDBJ whole genome shotgun (WGS) entry which is preliminary data.</text>
</comment>
<keyword evidence="3" id="KW-1185">Reference proteome</keyword>
<feature type="region of interest" description="Disordered" evidence="1">
    <location>
        <begin position="1"/>
        <end position="22"/>
    </location>
</feature>
<dbReference type="EMBL" id="JAJSOF020000015">
    <property type="protein sequence ID" value="KAJ4440796.1"/>
    <property type="molecule type" value="Genomic_DNA"/>
</dbReference>
<accession>A0ABQ8T408</accession>
<organism evidence="2 3">
    <name type="scientific">Periplaneta americana</name>
    <name type="common">American cockroach</name>
    <name type="synonym">Blatta americana</name>
    <dbReference type="NCBI Taxonomy" id="6978"/>
    <lineage>
        <taxon>Eukaryota</taxon>
        <taxon>Metazoa</taxon>
        <taxon>Ecdysozoa</taxon>
        <taxon>Arthropoda</taxon>
        <taxon>Hexapoda</taxon>
        <taxon>Insecta</taxon>
        <taxon>Pterygota</taxon>
        <taxon>Neoptera</taxon>
        <taxon>Polyneoptera</taxon>
        <taxon>Dictyoptera</taxon>
        <taxon>Blattodea</taxon>
        <taxon>Blattoidea</taxon>
        <taxon>Blattidae</taxon>
        <taxon>Blattinae</taxon>
        <taxon>Periplaneta</taxon>
    </lineage>
</organism>
<feature type="compositionally biased region" description="Basic and acidic residues" evidence="1">
    <location>
        <begin position="1"/>
        <end position="18"/>
    </location>
</feature>
<gene>
    <name evidence="2" type="ORF">ANN_10642</name>
</gene>
<evidence type="ECO:0000256" key="1">
    <source>
        <dbReference type="SAM" id="MobiDB-lite"/>
    </source>
</evidence>